<name>A0ABW3LGI6_9BACI</name>
<dbReference type="EMBL" id="JBHTKJ010000001">
    <property type="protein sequence ID" value="MFD1036928.1"/>
    <property type="molecule type" value="Genomic_DNA"/>
</dbReference>
<reference evidence="3" key="1">
    <citation type="journal article" date="2019" name="Int. J. Syst. Evol. Microbiol.">
        <title>The Global Catalogue of Microorganisms (GCM) 10K type strain sequencing project: providing services to taxonomists for standard genome sequencing and annotation.</title>
        <authorList>
            <consortium name="The Broad Institute Genomics Platform"/>
            <consortium name="The Broad Institute Genome Sequencing Center for Infectious Disease"/>
            <person name="Wu L."/>
            <person name="Ma J."/>
        </authorList>
    </citation>
    <scope>NUCLEOTIDE SEQUENCE [LARGE SCALE GENOMIC DNA]</scope>
    <source>
        <strain evidence="3">CCUG 56754</strain>
    </source>
</reference>
<evidence type="ECO:0000256" key="1">
    <source>
        <dbReference type="SAM" id="Coils"/>
    </source>
</evidence>
<proteinExistence type="predicted"/>
<feature type="coiled-coil region" evidence="1">
    <location>
        <begin position="126"/>
        <end position="163"/>
    </location>
</feature>
<protein>
    <submittedName>
        <fullName evidence="2">Uncharacterized protein</fullName>
    </submittedName>
</protein>
<evidence type="ECO:0000313" key="3">
    <source>
        <dbReference type="Proteomes" id="UP001597040"/>
    </source>
</evidence>
<gene>
    <name evidence="2" type="ORF">ACFQ3N_00600</name>
</gene>
<evidence type="ECO:0000313" key="2">
    <source>
        <dbReference type="EMBL" id="MFD1036928.1"/>
    </source>
</evidence>
<organism evidence="2 3">
    <name type="scientific">Virgibacillus byunsanensis</name>
    <dbReference type="NCBI Taxonomy" id="570945"/>
    <lineage>
        <taxon>Bacteria</taxon>
        <taxon>Bacillati</taxon>
        <taxon>Bacillota</taxon>
        <taxon>Bacilli</taxon>
        <taxon>Bacillales</taxon>
        <taxon>Bacillaceae</taxon>
        <taxon>Virgibacillus</taxon>
    </lineage>
</organism>
<keyword evidence="3" id="KW-1185">Reference proteome</keyword>
<dbReference type="RefSeq" id="WP_390358553.1">
    <property type="nucleotide sequence ID" value="NZ_JBHTKJ010000001.1"/>
</dbReference>
<keyword evidence="1" id="KW-0175">Coiled coil</keyword>
<dbReference type="Proteomes" id="UP001597040">
    <property type="component" value="Unassembled WGS sequence"/>
</dbReference>
<comment type="caution">
    <text evidence="2">The sequence shown here is derived from an EMBL/GenBank/DDBJ whole genome shotgun (WGS) entry which is preliminary data.</text>
</comment>
<sequence length="242" mass="28795">MSKMKPGRKPKEYSKETIYNMIHQYKEETGIIGKVKYLDMYRYNHQLYNSGKCTERYSEDFWRKKGRPGREAIDVANQLASQKLRTSYNEEVVVPNVVDAVHKFHGDKDMLIKHLKPLEAELTKSIERERKQKIKMEEYQDKYEKEKAKRKEAEELSMSLQDALFKMFRYSASDEVPLENQLKTGKTKTKRVMNALENIFNSPTEFYNMFEEKRKIQNTKVVSMEDSIRNKKTLLDDFKGKF</sequence>
<accession>A0ABW3LGI6</accession>